<dbReference type="EMBL" id="AWEZ01000073">
    <property type="protein sequence ID" value="ERL06002.1"/>
    <property type="molecule type" value="Genomic_DNA"/>
</dbReference>
<evidence type="ECO:0000313" key="7">
    <source>
        <dbReference type="EMBL" id="ERL06002.1"/>
    </source>
</evidence>
<evidence type="ECO:0000256" key="1">
    <source>
        <dbReference type="ARBA" id="ARBA00012104"/>
    </source>
</evidence>
<dbReference type="SUPFAM" id="SSF53613">
    <property type="entry name" value="Ribokinase-like"/>
    <property type="match status" value="1"/>
</dbReference>
<keyword evidence="2" id="KW-0808">Transferase</keyword>
<keyword evidence="8" id="KW-1185">Reference proteome</keyword>
<feature type="domain" description="Pyridoxamine kinase/Phosphomethylpyrimidine kinase" evidence="6">
    <location>
        <begin position="72"/>
        <end position="263"/>
    </location>
</feature>
<evidence type="ECO:0000256" key="2">
    <source>
        <dbReference type="ARBA" id="ARBA00022679"/>
    </source>
</evidence>
<dbReference type="InterPro" id="IPR004625">
    <property type="entry name" value="PyrdxlKinase"/>
</dbReference>
<dbReference type="GO" id="GO:0008478">
    <property type="term" value="F:pyridoxal kinase activity"/>
    <property type="evidence" value="ECO:0007669"/>
    <property type="project" value="UniProtKB-EC"/>
</dbReference>
<evidence type="ECO:0000256" key="3">
    <source>
        <dbReference type="ARBA" id="ARBA00022741"/>
    </source>
</evidence>
<dbReference type="PATRIC" id="fig|1125712.3.peg.2497"/>
<evidence type="ECO:0000256" key="4">
    <source>
        <dbReference type="ARBA" id="ARBA00022777"/>
    </source>
</evidence>
<dbReference type="GO" id="GO:0005829">
    <property type="term" value="C:cytosol"/>
    <property type="evidence" value="ECO:0007669"/>
    <property type="project" value="TreeGrafter"/>
</dbReference>
<evidence type="ECO:0000259" key="6">
    <source>
        <dbReference type="Pfam" id="PF08543"/>
    </source>
</evidence>
<dbReference type="GO" id="GO:0005524">
    <property type="term" value="F:ATP binding"/>
    <property type="evidence" value="ECO:0007669"/>
    <property type="project" value="UniProtKB-KW"/>
</dbReference>
<keyword evidence="5" id="KW-0067">ATP-binding</keyword>
<dbReference type="PANTHER" id="PTHR10534:SF2">
    <property type="entry name" value="PYRIDOXAL KINASE"/>
    <property type="match status" value="1"/>
</dbReference>
<protein>
    <recommendedName>
        <fullName evidence="1">pyridoxal kinase</fullName>
        <ecNumber evidence="1">2.7.1.35</ecNumber>
    </recommendedName>
</protein>
<dbReference type="Pfam" id="PF08543">
    <property type="entry name" value="Phos_pyr_kin"/>
    <property type="match status" value="1"/>
</dbReference>
<dbReference type="GO" id="GO:0009443">
    <property type="term" value="P:pyridoxal 5'-phosphate salvage"/>
    <property type="evidence" value="ECO:0007669"/>
    <property type="project" value="InterPro"/>
</dbReference>
<accession>U2USA0</accession>
<comment type="caution">
    <text evidence="7">The sequence shown here is derived from an EMBL/GenBank/DDBJ whole genome shotgun (WGS) entry which is preliminary data.</text>
</comment>
<dbReference type="CDD" id="cd01173">
    <property type="entry name" value="pyridoxal_pyridoxamine_kinase"/>
    <property type="match status" value="1"/>
</dbReference>
<dbReference type="Proteomes" id="UP000016638">
    <property type="component" value="Unassembled WGS sequence"/>
</dbReference>
<dbReference type="RefSeq" id="WP_021727387.1">
    <property type="nucleotide sequence ID" value="NZ_AWEZ01000073.1"/>
</dbReference>
<gene>
    <name evidence="7" type="ORF">HMPREF1316_0829</name>
</gene>
<evidence type="ECO:0000256" key="5">
    <source>
        <dbReference type="ARBA" id="ARBA00022840"/>
    </source>
</evidence>
<keyword evidence="3" id="KW-0547">Nucleotide-binding</keyword>
<dbReference type="OrthoDB" id="9800808at2"/>
<proteinExistence type="predicted"/>
<keyword evidence="4 7" id="KW-0418">Kinase</keyword>
<sequence>MTTAKELTLYQRSGAYIPRVAAVHDLCGYGNCSLGVAIPVLSAAGCDVCPIPTSLFSAHTGFPVFHMHDTTSMLDDYLDAWDQEGVELDAIYSGFLGSAEQVGVIERLYREHPTALRMVDPVMGDNGRKYSTYSDEMCEATGRLVEGADVLTPNLTEASILTRIPYEGQDVSDAYVTRMMDALLDRGAKVVVIKGVARNDGLIRNFVAGQDVDLDKTSGERLPFLLHGTGDLFASGLLAAIMCGRSLRDAVGFAGALVHDAMVVSREQPHYQQRGVSFESVLGEVTDLLR</sequence>
<dbReference type="EC" id="2.7.1.35" evidence="1"/>
<reference evidence="7 8" key="1">
    <citation type="submission" date="2013-08" db="EMBL/GenBank/DDBJ databases">
        <authorList>
            <person name="Durkin A.S."/>
            <person name="Haft D.R."/>
            <person name="McCorrison J."/>
            <person name="Torralba M."/>
            <person name="Gillis M."/>
            <person name="Haft D.H."/>
            <person name="Methe B."/>
            <person name="Sutton G."/>
            <person name="Nelson K.E."/>
        </authorList>
    </citation>
    <scope>NUCLEOTIDE SEQUENCE [LARGE SCALE GENOMIC DNA]</scope>
    <source>
        <strain evidence="7 8">F0195</strain>
    </source>
</reference>
<evidence type="ECO:0000313" key="8">
    <source>
        <dbReference type="Proteomes" id="UP000016638"/>
    </source>
</evidence>
<dbReference type="PANTHER" id="PTHR10534">
    <property type="entry name" value="PYRIDOXAL KINASE"/>
    <property type="match status" value="1"/>
</dbReference>
<dbReference type="STRING" id="1125712.HMPREF1316_0829"/>
<name>U2USA0_9ACTN</name>
<dbReference type="Gene3D" id="3.40.1190.20">
    <property type="match status" value="1"/>
</dbReference>
<dbReference type="AlphaFoldDB" id="U2USA0"/>
<organism evidence="7 8">
    <name type="scientific">Olsenella profusa F0195</name>
    <dbReference type="NCBI Taxonomy" id="1125712"/>
    <lineage>
        <taxon>Bacteria</taxon>
        <taxon>Bacillati</taxon>
        <taxon>Actinomycetota</taxon>
        <taxon>Coriobacteriia</taxon>
        <taxon>Coriobacteriales</taxon>
        <taxon>Atopobiaceae</taxon>
        <taxon>Olsenella</taxon>
    </lineage>
</organism>
<dbReference type="eggNOG" id="COG2240">
    <property type="taxonomic scope" value="Bacteria"/>
</dbReference>
<dbReference type="InterPro" id="IPR013749">
    <property type="entry name" value="PM/HMP-P_kinase-1"/>
</dbReference>
<dbReference type="InterPro" id="IPR029056">
    <property type="entry name" value="Ribokinase-like"/>
</dbReference>